<dbReference type="AlphaFoldDB" id="A0A5E8C2R4"/>
<evidence type="ECO:0008006" key="4">
    <source>
        <dbReference type="Google" id="ProtNLM"/>
    </source>
</evidence>
<accession>A0A5E8C2R4</accession>
<dbReference type="EMBL" id="CABVLU010000004">
    <property type="protein sequence ID" value="VVT57300.1"/>
    <property type="molecule type" value="Genomic_DNA"/>
</dbReference>
<dbReference type="OrthoDB" id="4070170at2759"/>
<keyword evidence="1" id="KW-0732">Signal</keyword>
<evidence type="ECO:0000313" key="3">
    <source>
        <dbReference type="Proteomes" id="UP000398389"/>
    </source>
</evidence>
<feature type="signal peptide" evidence="1">
    <location>
        <begin position="1"/>
        <end position="20"/>
    </location>
</feature>
<dbReference type="Proteomes" id="UP000398389">
    <property type="component" value="Unassembled WGS sequence"/>
</dbReference>
<organism evidence="2 3">
    <name type="scientific">Magnusiomyces paraingens</name>
    <dbReference type="NCBI Taxonomy" id="2606893"/>
    <lineage>
        <taxon>Eukaryota</taxon>
        <taxon>Fungi</taxon>
        <taxon>Dikarya</taxon>
        <taxon>Ascomycota</taxon>
        <taxon>Saccharomycotina</taxon>
        <taxon>Dipodascomycetes</taxon>
        <taxon>Dipodascales</taxon>
        <taxon>Dipodascaceae</taxon>
        <taxon>Magnusiomyces</taxon>
    </lineage>
</organism>
<feature type="chain" id="PRO_5022825317" description="Hyphally-regulated cell wall protein N-terminal domain-containing protein" evidence="1">
    <location>
        <begin position="21"/>
        <end position="240"/>
    </location>
</feature>
<dbReference type="GeneID" id="43584470"/>
<protein>
    <recommendedName>
        <fullName evidence="4">Hyphally-regulated cell wall protein N-terminal domain-containing protein</fullName>
    </recommendedName>
</protein>
<name>A0A5E8C2R4_9ASCO</name>
<evidence type="ECO:0000256" key="1">
    <source>
        <dbReference type="SAM" id="SignalP"/>
    </source>
</evidence>
<keyword evidence="3" id="KW-1185">Reference proteome</keyword>
<reference evidence="2 3" key="1">
    <citation type="submission" date="2019-09" db="EMBL/GenBank/DDBJ databases">
        <authorList>
            <person name="Brejova B."/>
        </authorList>
    </citation>
    <scope>NUCLEOTIDE SEQUENCE [LARGE SCALE GENOMIC DNA]</scope>
</reference>
<gene>
    <name evidence="2" type="ORF">SAPINGB_P005656</name>
</gene>
<proteinExistence type="predicted"/>
<sequence length="240" mass="25395">MKFYSFLLSLFLSAIIGVFADNSPDFTLRVYAPDTKLDGFNLFLKDDGKLYMSATADVCTAHIYENGTLILGGQVVGDGRNYLSTAAYSTAWKPASNWTVVDGFLELYNDTYFHAIPEGTVDGLYVLGTGNAISSGDDITEIQIIPVELETNYIIQEWPVEAGINALGSSVLYTQTFFAYMTASSTVASTLATVAASVSASASSTSSASTTISSGAAVNLSVQSNAGLFAGLMGLLFAMF</sequence>
<dbReference type="RefSeq" id="XP_031856261.1">
    <property type="nucleotide sequence ID" value="XM_032000370.1"/>
</dbReference>
<evidence type="ECO:0000313" key="2">
    <source>
        <dbReference type="EMBL" id="VVT57300.1"/>
    </source>
</evidence>